<dbReference type="EMBL" id="QGMZ01000035">
    <property type="protein sequence ID" value="PWR71156.1"/>
    <property type="molecule type" value="Genomic_DNA"/>
</dbReference>
<dbReference type="OrthoDB" id="1018at2157"/>
<gene>
    <name evidence="2" type="ORF">DLD82_13875</name>
</gene>
<dbReference type="Proteomes" id="UP000245934">
    <property type="component" value="Unassembled WGS sequence"/>
</dbReference>
<evidence type="ECO:0000313" key="2">
    <source>
        <dbReference type="EMBL" id="PWR71156.1"/>
    </source>
</evidence>
<dbReference type="GeneID" id="97608444"/>
<dbReference type="GO" id="GO:0008757">
    <property type="term" value="F:S-adenosylmethionine-dependent methyltransferase activity"/>
    <property type="evidence" value="ECO:0007669"/>
    <property type="project" value="InterPro"/>
</dbReference>
<dbReference type="InterPro" id="IPR029063">
    <property type="entry name" value="SAM-dependent_MTases_sf"/>
</dbReference>
<dbReference type="GO" id="GO:0032259">
    <property type="term" value="P:methylation"/>
    <property type="evidence" value="ECO:0007669"/>
    <property type="project" value="UniProtKB-KW"/>
</dbReference>
<evidence type="ECO:0000259" key="1">
    <source>
        <dbReference type="Pfam" id="PF08241"/>
    </source>
</evidence>
<keyword evidence="2" id="KW-0489">Methyltransferase</keyword>
<dbReference type="SUPFAM" id="SSF53335">
    <property type="entry name" value="S-adenosyl-L-methionine-dependent methyltransferases"/>
    <property type="match status" value="1"/>
</dbReference>
<comment type="caution">
    <text evidence="2">The sequence shown here is derived from an EMBL/GenBank/DDBJ whole genome shotgun (WGS) entry which is preliminary data.</text>
</comment>
<dbReference type="RefSeq" id="WP_109941729.1">
    <property type="nucleotide sequence ID" value="NZ_CP176366.1"/>
</dbReference>
<dbReference type="CDD" id="cd02440">
    <property type="entry name" value="AdoMet_MTases"/>
    <property type="match status" value="1"/>
</dbReference>
<dbReference type="Pfam" id="PF08241">
    <property type="entry name" value="Methyltransf_11"/>
    <property type="match status" value="1"/>
</dbReference>
<name>A0A2V2N0J3_9EURY</name>
<organism evidence="2 3">
    <name type="scientific">Methanospirillum stamsii</name>
    <dbReference type="NCBI Taxonomy" id="1277351"/>
    <lineage>
        <taxon>Archaea</taxon>
        <taxon>Methanobacteriati</taxon>
        <taxon>Methanobacteriota</taxon>
        <taxon>Stenosarchaea group</taxon>
        <taxon>Methanomicrobia</taxon>
        <taxon>Methanomicrobiales</taxon>
        <taxon>Methanospirillaceae</taxon>
        <taxon>Methanospirillum</taxon>
    </lineage>
</organism>
<dbReference type="PANTHER" id="PTHR43591">
    <property type="entry name" value="METHYLTRANSFERASE"/>
    <property type="match status" value="1"/>
</dbReference>
<feature type="domain" description="Methyltransferase type 11" evidence="1">
    <location>
        <begin position="48"/>
        <end position="145"/>
    </location>
</feature>
<dbReference type="AlphaFoldDB" id="A0A2V2N0J3"/>
<dbReference type="InterPro" id="IPR013216">
    <property type="entry name" value="Methyltransf_11"/>
</dbReference>
<proteinExistence type="predicted"/>
<dbReference type="Gene3D" id="3.40.50.150">
    <property type="entry name" value="Vaccinia Virus protein VP39"/>
    <property type="match status" value="1"/>
</dbReference>
<sequence>MVEKSATKMGEKDSKHFLTIADTIFAPIYPIIAEQIIKNTGVSSGTALEIGCGPGHLGTSLAAISELTVYALDVSPDMIQTCTERITEKGLSKRVIPTVGDVCEIPFDNETFDLVFSRGSWFFWEDLSKGLKEIYRVLKPGGVSYVGGGFGNASLKKDIVEKMKERDPEFENSIKERFISRSPEVISSALQKAGVNKYSIVDDDSSFWLMMERT</sequence>
<keyword evidence="2" id="KW-0808">Transferase</keyword>
<accession>A0A2V2N0J3</accession>
<keyword evidence="3" id="KW-1185">Reference proteome</keyword>
<evidence type="ECO:0000313" key="3">
    <source>
        <dbReference type="Proteomes" id="UP000245934"/>
    </source>
</evidence>
<reference evidence="2 3" key="1">
    <citation type="submission" date="2018-05" db="EMBL/GenBank/DDBJ databases">
        <title>Draft genome of Methanospirillum stamsii Pt1.</title>
        <authorList>
            <person name="Dueholm M.S."/>
            <person name="Nielsen P.H."/>
            <person name="Bakmann L.F."/>
            <person name="Otzen D.E."/>
        </authorList>
    </citation>
    <scope>NUCLEOTIDE SEQUENCE [LARGE SCALE GENOMIC DNA]</scope>
    <source>
        <strain evidence="2 3">Pt1</strain>
    </source>
</reference>
<protein>
    <submittedName>
        <fullName evidence="2">Class I SAM-dependent methyltransferase</fullName>
    </submittedName>
</protein>